<reference evidence="2" key="2">
    <citation type="submission" date="2021-04" db="EMBL/GenBank/DDBJ databases">
        <authorList>
            <person name="Gilroy R."/>
        </authorList>
    </citation>
    <scope>NUCLEOTIDE SEQUENCE</scope>
    <source>
        <strain evidence="2">ChiGjej4B4-12881</strain>
    </source>
</reference>
<sequence>MDIRKTEERDIEKVLSIYEQARKFMAEAGNPGQWTGGYPAEEDLRRDMERGGSYVCLENGEIAATFFFLVAEEPTYRVIREGKWLNEEPYGVVHRVASASRGRGLASYCLSWCLEQCHNVRIDTHRDNIPMQNMLGKLGFVRCGIVYMEDGSERIAFQRCDE</sequence>
<evidence type="ECO:0000313" key="3">
    <source>
        <dbReference type="Proteomes" id="UP000886780"/>
    </source>
</evidence>
<reference evidence="2" key="1">
    <citation type="journal article" date="2021" name="PeerJ">
        <title>Extensive microbial diversity within the chicken gut microbiome revealed by metagenomics and culture.</title>
        <authorList>
            <person name="Gilroy R."/>
            <person name="Ravi A."/>
            <person name="Getino M."/>
            <person name="Pursley I."/>
            <person name="Horton D.L."/>
            <person name="Alikhan N.F."/>
            <person name="Baker D."/>
            <person name="Gharbi K."/>
            <person name="Hall N."/>
            <person name="Watson M."/>
            <person name="Adriaenssens E.M."/>
            <person name="Foster-Nyarko E."/>
            <person name="Jarju S."/>
            <person name="Secka A."/>
            <person name="Antonio M."/>
            <person name="Oren A."/>
            <person name="Chaudhuri R.R."/>
            <person name="La Ragione R."/>
            <person name="Hildebrand F."/>
            <person name="Pallen M.J."/>
        </authorList>
    </citation>
    <scope>NUCLEOTIDE SEQUENCE</scope>
    <source>
        <strain evidence="2">ChiGjej4B4-12881</strain>
    </source>
</reference>
<name>A0A9D1W4B3_9FIRM</name>
<proteinExistence type="predicted"/>
<dbReference type="SUPFAM" id="SSF55729">
    <property type="entry name" value="Acyl-CoA N-acyltransferases (Nat)"/>
    <property type="match status" value="1"/>
</dbReference>
<accession>A0A9D1W4B3</accession>
<dbReference type="Pfam" id="PF00583">
    <property type="entry name" value="Acetyltransf_1"/>
    <property type="match status" value="1"/>
</dbReference>
<dbReference type="AlphaFoldDB" id="A0A9D1W4B3"/>
<comment type="caution">
    <text evidence="2">The sequence shown here is derived from an EMBL/GenBank/DDBJ whole genome shotgun (WGS) entry which is preliminary data.</text>
</comment>
<dbReference type="Proteomes" id="UP000886780">
    <property type="component" value="Unassembled WGS sequence"/>
</dbReference>
<dbReference type="EMBL" id="DXEU01000078">
    <property type="protein sequence ID" value="HIX52047.1"/>
    <property type="molecule type" value="Genomic_DNA"/>
</dbReference>
<dbReference type="InterPro" id="IPR016181">
    <property type="entry name" value="Acyl_CoA_acyltransferase"/>
</dbReference>
<dbReference type="Gene3D" id="3.40.630.30">
    <property type="match status" value="1"/>
</dbReference>
<organism evidence="2 3">
    <name type="scientific">Candidatus Lachnoclostridium stercoripullorum</name>
    <dbReference type="NCBI Taxonomy" id="2838635"/>
    <lineage>
        <taxon>Bacteria</taxon>
        <taxon>Bacillati</taxon>
        <taxon>Bacillota</taxon>
        <taxon>Clostridia</taxon>
        <taxon>Lachnospirales</taxon>
        <taxon>Lachnospiraceae</taxon>
    </lineage>
</organism>
<feature type="domain" description="N-acetyltransferase" evidence="1">
    <location>
        <begin position="1"/>
        <end position="161"/>
    </location>
</feature>
<evidence type="ECO:0000313" key="2">
    <source>
        <dbReference type="EMBL" id="HIX52047.1"/>
    </source>
</evidence>
<dbReference type="GO" id="GO:0016747">
    <property type="term" value="F:acyltransferase activity, transferring groups other than amino-acyl groups"/>
    <property type="evidence" value="ECO:0007669"/>
    <property type="project" value="InterPro"/>
</dbReference>
<evidence type="ECO:0000259" key="1">
    <source>
        <dbReference type="PROSITE" id="PS51186"/>
    </source>
</evidence>
<dbReference type="InterPro" id="IPR000182">
    <property type="entry name" value="GNAT_dom"/>
</dbReference>
<gene>
    <name evidence="2" type="ORF">IAA28_04500</name>
</gene>
<dbReference type="PROSITE" id="PS51186">
    <property type="entry name" value="GNAT"/>
    <property type="match status" value="1"/>
</dbReference>
<protein>
    <submittedName>
        <fullName evidence="2">GNAT family N-acetyltransferase</fullName>
    </submittedName>
</protein>